<dbReference type="RefSeq" id="WP_152748501.1">
    <property type="nucleotide sequence ID" value="NZ_JBLZPT010000008.1"/>
</dbReference>
<keyword evidence="5" id="KW-0560">Oxidoreductase</keyword>
<dbReference type="GO" id="GO:0050660">
    <property type="term" value="F:flavin adenine dinucleotide binding"/>
    <property type="evidence" value="ECO:0007669"/>
    <property type="project" value="InterPro"/>
</dbReference>
<evidence type="ECO:0000256" key="5">
    <source>
        <dbReference type="ARBA" id="ARBA00023002"/>
    </source>
</evidence>
<dbReference type="InterPro" id="IPR050346">
    <property type="entry name" value="FMO-like"/>
</dbReference>
<dbReference type="Proteomes" id="UP000325438">
    <property type="component" value="Unassembled WGS sequence"/>
</dbReference>
<keyword evidence="6" id="KW-0503">Monooxygenase</keyword>
<dbReference type="InterPro" id="IPR020946">
    <property type="entry name" value="Flavin_mOase-like"/>
</dbReference>
<evidence type="ECO:0000256" key="1">
    <source>
        <dbReference type="ARBA" id="ARBA00009183"/>
    </source>
</evidence>
<dbReference type="PRINTS" id="PR00370">
    <property type="entry name" value="FMOXYGENASE"/>
</dbReference>
<sequence>MKSEQDAAIIDRGNSACIIGAGPGGLSAARALKAKKITYDQFERHSDVGGIWDINNVGTPMYDSAHFISSRDLSGFVGFPMPRDFPEYPSHRQIAHYLRSFAAAFGLRESIQFSTTVTLIRKDPDGHWSVSLSDGSTRRYRWIVLATGTNWKPNLPAFRGEFDGEIRHSNSFQSGSEFQGKNVLVVGAGNSGADISCEAAIHAKQAFISMRRGYYFIPKHVFGVPADVFGENGPHLPLWLARPVFKFLLKLLVGDLTRWGLPKPDHRLFETHPIVNSQLLHHLQHGNIAVRKNIDRLEGDFVIFSDGAREKIDLILCATGFKWGAECAAQFFEWKHGRPLLYLSMFSRTHRNLCAIGYLDQNSSAFKLFDTQALTLAAYFRAQLDGLDTARQFDQLIQSDEPDLSGGIQFVQSDRHAVYLDARSFTAYLETLRTRMHWPRLTEDLYAAIKLDQPFPKSAAPVVHEVLGESLHGE</sequence>
<dbReference type="PANTHER" id="PTHR23023">
    <property type="entry name" value="DIMETHYLANILINE MONOOXYGENASE"/>
    <property type="match status" value="1"/>
</dbReference>
<dbReference type="EMBL" id="VUBA01000018">
    <property type="protein sequence ID" value="MPQ82800.1"/>
    <property type="molecule type" value="Genomic_DNA"/>
</dbReference>
<reference evidence="6 7" key="1">
    <citation type="submission" date="2019-09" db="EMBL/GenBank/DDBJ databases">
        <title>The draft genomes of Allium pathogen Pseudomonas sp.</title>
        <authorList>
            <person name="Fujikawa T."/>
            <person name="Sawada H."/>
        </authorList>
    </citation>
    <scope>NUCLEOTIDE SEQUENCE [LARGE SCALE GENOMIC DNA]</scope>
    <source>
        <strain evidence="6 7">MAFF 730085</strain>
    </source>
</reference>
<comment type="caution">
    <text evidence="6">The sequence shown here is derived from an EMBL/GenBank/DDBJ whole genome shotgun (WGS) entry which is preliminary data.</text>
</comment>
<evidence type="ECO:0000313" key="6">
    <source>
        <dbReference type="EMBL" id="MPQ82800.1"/>
    </source>
</evidence>
<keyword evidence="3" id="KW-0274">FAD</keyword>
<comment type="similarity">
    <text evidence="1">Belongs to the FMO family.</text>
</comment>
<accession>A0A5N7JN37</accession>
<dbReference type="PIRSF" id="PIRSF000332">
    <property type="entry name" value="FMO"/>
    <property type="match status" value="1"/>
</dbReference>
<dbReference type="SUPFAM" id="SSF51905">
    <property type="entry name" value="FAD/NAD(P)-binding domain"/>
    <property type="match status" value="1"/>
</dbReference>
<proteinExistence type="inferred from homology"/>
<evidence type="ECO:0000256" key="2">
    <source>
        <dbReference type="ARBA" id="ARBA00022630"/>
    </source>
</evidence>
<evidence type="ECO:0000256" key="3">
    <source>
        <dbReference type="ARBA" id="ARBA00022827"/>
    </source>
</evidence>
<keyword evidence="4" id="KW-0521">NADP</keyword>
<dbReference type="AlphaFoldDB" id="A0A5N7JN37"/>
<dbReference type="InterPro" id="IPR000960">
    <property type="entry name" value="Flavin_mOase"/>
</dbReference>
<gene>
    <name evidence="6" type="ORF">F0170_01635</name>
</gene>
<dbReference type="Pfam" id="PF00743">
    <property type="entry name" value="FMO-like"/>
    <property type="match status" value="1"/>
</dbReference>
<dbReference type="GO" id="GO:0050661">
    <property type="term" value="F:NADP binding"/>
    <property type="evidence" value="ECO:0007669"/>
    <property type="project" value="InterPro"/>
</dbReference>
<name>A0A5N7JN37_9PSED</name>
<organism evidence="6 7">
    <name type="scientific">Pseudomonas kitaguniensis</name>
    <dbReference type="NCBI Taxonomy" id="2607908"/>
    <lineage>
        <taxon>Bacteria</taxon>
        <taxon>Pseudomonadati</taxon>
        <taxon>Pseudomonadota</taxon>
        <taxon>Gammaproteobacteria</taxon>
        <taxon>Pseudomonadales</taxon>
        <taxon>Pseudomonadaceae</taxon>
        <taxon>Pseudomonas</taxon>
    </lineage>
</organism>
<dbReference type="InterPro" id="IPR036188">
    <property type="entry name" value="FAD/NAD-bd_sf"/>
</dbReference>
<dbReference type="Gene3D" id="3.50.50.60">
    <property type="entry name" value="FAD/NAD(P)-binding domain"/>
    <property type="match status" value="1"/>
</dbReference>
<protein>
    <submittedName>
        <fullName evidence="6">SidA/IucD/PvdA family monooxygenase</fullName>
    </submittedName>
</protein>
<keyword evidence="2" id="KW-0285">Flavoprotein</keyword>
<dbReference type="GO" id="GO:0004499">
    <property type="term" value="F:N,N-dimethylaniline monooxygenase activity"/>
    <property type="evidence" value="ECO:0007669"/>
    <property type="project" value="InterPro"/>
</dbReference>
<evidence type="ECO:0000256" key="4">
    <source>
        <dbReference type="ARBA" id="ARBA00022857"/>
    </source>
</evidence>
<evidence type="ECO:0000313" key="7">
    <source>
        <dbReference type="Proteomes" id="UP000325438"/>
    </source>
</evidence>